<dbReference type="SUPFAM" id="SSF46785">
    <property type="entry name" value="Winged helix' DNA-binding domain"/>
    <property type="match status" value="1"/>
</dbReference>
<evidence type="ECO:0000313" key="7">
    <source>
        <dbReference type="Proteomes" id="UP001595699"/>
    </source>
</evidence>
<dbReference type="SMART" id="SM00346">
    <property type="entry name" value="HTH_ICLR"/>
    <property type="match status" value="1"/>
</dbReference>
<dbReference type="PROSITE" id="PS51077">
    <property type="entry name" value="HTH_ICLR"/>
    <property type="match status" value="1"/>
</dbReference>
<accession>A0ABV7YIY1</accession>
<dbReference type="PROSITE" id="PS51078">
    <property type="entry name" value="ICLR_ED"/>
    <property type="match status" value="1"/>
</dbReference>
<feature type="domain" description="HTH iclR-type" evidence="4">
    <location>
        <begin position="18"/>
        <end position="78"/>
    </location>
</feature>
<dbReference type="RefSeq" id="WP_205121309.1">
    <property type="nucleotide sequence ID" value="NZ_JAFBCM010000001.1"/>
</dbReference>
<protein>
    <submittedName>
        <fullName evidence="6">IclR family transcriptional regulator</fullName>
    </submittedName>
</protein>
<dbReference type="InterPro" id="IPR050707">
    <property type="entry name" value="HTH_MetabolicPath_Reg"/>
</dbReference>
<keyword evidence="3" id="KW-0804">Transcription</keyword>
<evidence type="ECO:0000256" key="3">
    <source>
        <dbReference type="ARBA" id="ARBA00023163"/>
    </source>
</evidence>
<dbReference type="InterPro" id="IPR005471">
    <property type="entry name" value="Tscrpt_reg_IclR_N"/>
</dbReference>
<comment type="caution">
    <text evidence="6">The sequence shown here is derived from an EMBL/GenBank/DDBJ whole genome shotgun (WGS) entry which is preliminary data.</text>
</comment>
<gene>
    <name evidence="6" type="ORF">ACFOUW_31025</name>
</gene>
<dbReference type="SUPFAM" id="SSF55781">
    <property type="entry name" value="GAF domain-like"/>
    <property type="match status" value="1"/>
</dbReference>
<evidence type="ECO:0000259" key="5">
    <source>
        <dbReference type="PROSITE" id="PS51078"/>
    </source>
</evidence>
<dbReference type="InterPro" id="IPR036390">
    <property type="entry name" value="WH_DNA-bd_sf"/>
</dbReference>
<dbReference type="Gene3D" id="1.10.10.10">
    <property type="entry name" value="Winged helix-like DNA-binding domain superfamily/Winged helix DNA-binding domain"/>
    <property type="match status" value="1"/>
</dbReference>
<dbReference type="InterPro" id="IPR029016">
    <property type="entry name" value="GAF-like_dom_sf"/>
</dbReference>
<dbReference type="PANTHER" id="PTHR30136">
    <property type="entry name" value="HELIX-TURN-HELIX TRANSCRIPTIONAL REGULATOR, ICLR FAMILY"/>
    <property type="match status" value="1"/>
</dbReference>
<name>A0ABV7YIY1_9ACTN</name>
<evidence type="ECO:0000313" key="6">
    <source>
        <dbReference type="EMBL" id="MFC3765305.1"/>
    </source>
</evidence>
<dbReference type="Pfam" id="PF09339">
    <property type="entry name" value="HTH_IclR"/>
    <property type="match status" value="1"/>
</dbReference>
<keyword evidence="1" id="KW-0805">Transcription regulation</keyword>
<dbReference type="InterPro" id="IPR036388">
    <property type="entry name" value="WH-like_DNA-bd_sf"/>
</dbReference>
<reference evidence="7" key="1">
    <citation type="journal article" date="2019" name="Int. J. Syst. Evol. Microbiol.">
        <title>The Global Catalogue of Microorganisms (GCM) 10K type strain sequencing project: providing services to taxonomists for standard genome sequencing and annotation.</title>
        <authorList>
            <consortium name="The Broad Institute Genomics Platform"/>
            <consortium name="The Broad Institute Genome Sequencing Center for Infectious Disease"/>
            <person name="Wu L."/>
            <person name="Ma J."/>
        </authorList>
    </citation>
    <scope>NUCLEOTIDE SEQUENCE [LARGE SCALE GENOMIC DNA]</scope>
    <source>
        <strain evidence="7">CGMCC 4.7241</strain>
    </source>
</reference>
<sequence length="255" mass="27040">MNEVAPEERRSKARTSGRSVLEGAFTVLDALAALERPAGLSELARAAGLPKSTVHRLMEQLVELEAAQRVGERYVVGALVDRLSLAGRRYPALQAAASTHLRELSALAPSSVSIGALRGDRLVVLEGVGAIATGPTPIRIGEGTLEKTAMGRILLAADPDQDRPAGMGSRQWRHLRLAGRRPETVVIEHEEAHPSVSCVAAPVQLPGGCGYAALGAVVYGRRVRSSLSERVQRAAAIISRSLASTDPREFADLLP</sequence>
<dbReference type="InterPro" id="IPR014757">
    <property type="entry name" value="Tscrpt_reg_IclR_C"/>
</dbReference>
<dbReference type="Gene3D" id="3.30.450.40">
    <property type="match status" value="1"/>
</dbReference>
<proteinExistence type="predicted"/>
<organism evidence="6 7">
    <name type="scientific">Tenggerimyces flavus</name>
    <dbReference type="NCBI Taxonomy" id="1708749"/>
    <lineage>
        <taxon>Bacteria</taxon>
        <taxon>Bacillati</taxon>
        <taxon>Actinomycetota</taxon>
        <taxon>Actinomycetes</taxon>
        <taxon>Propionibacteriales</taxon>
        <taxon>Nocardioidaceae</taxon>
        <taxon>Tenggerimyces</taxon>
    </lineage>
</organism>
<dbReference type="EMBL" id="JBHRZH010000037">
    <property type="protein sequence ID" value="MFC3765305.1"/>
    <property type="molecule type" value="Genomic_DNA"/>
</dbReference>
<evidence type="ECO:0000259" key="4">
    <source>
        <dbReference type="PROSITE" id="PS51077"/>
    </source>
</evidence>
<keyword evidence="2" id="KW-0238">DNA-binding</keyword>
<feature type="domain" description="IclR-ED" evidence="5">
    <location>
        <begin position="79"/>
        <end position="244"/>
    </location>
</feature>
<dbReference type="Proteomes" id="UP001595699">
    <property type="component" value="Unassembled WGS sequence"/>
</dbReference>
<dbReference type="Pfam" id="PF01614">
    <property type="entry name" value="IclR_C"/>
    <property type="match status" value="1"/>
</dbReference>
<evidence type="ECO:0000256" key="2">
    <source>
        <dbReference type="ARBA" id="ARBA00023125"/>
    </source>
</evidence>
<evidence type="ECO:0000256" key="1">
    <source>
        <dbReference type="ARBA" id="ARBA00023015"/>
    </source>
</evidence>
<dbReference type="PANTHER" id="PTHR30136:SF24">
    <property type="entry name" value="HTH-TYPE TRANSCRIPTIONAL REPRESSOR ALLR"/>
    <property type="match status" value="1"/>
</dbReference>
<keyword evidence="7" id="KW-1185">Reference proteome</keyword>